<feature type="chain" id="PRO_5043877333" evidence="2">
    <location>
        <begin position="19"/>
        <end position="178"/>
    </location>
</feature>
<dbReference type="Gene3D" id="3.40.50.1110">
    <property type="entry name" value="SGNH hydrolase"/>
    <property type="match status" value="1"/>
</dbReference>
<evidence type="ECO:0000256" key="2">
    <source>
        <dbReference type="SAM" id="SignalP"/>
    </source>
</evidence>
<feature type="signal peptide" evidence="2">
    <location>
        <begin position="1"/>
        <end position="18"/>
    </location>
</feature>
<comment type="similarity">
    <text evidence="1">Belongs to the 'GDSL' lipolytic enzyme family.</text>
</comment>
<dbReference type="PANTHER" id="PTHR22835:SF681">
    <property type="entry name" value="OS01G0216300 PROTEIN"/>
    <property type="match status" value="1"/>
</dbReference>
<organism evidence="3 4">
    <name type="scientific">Rhynchospora pubera</name>
    <dbReference type="NCBI Taxonomy" id="906938"/>
    <lineage>
        <taxon>Eukaryota</taxon>
        <taxon>Viridiplantae</taxon>
        <taxon>Streptophyta</taxon>
        <taxon>Embryophyta</taxon>
        <taxon>Tracheophyta</taxon>
        <taxon>Spermatophyta</taxon>
        <taxon>Magnoliopsida</taxon>
        <taxon>Liliopsida</taxon>
        <taxon>Poales</taxon>
        <taxon>Cyperaceae</taxon>
        <taxon>Cyperoideae</taxon>
        <taxon>Rhynchosporeae</taxon>
        <taxon>Rhynchospora</taxon>
    </lineage>
</organism>
<sequence>MELFFTCFLLLMSSFSHAYSTKDQPYNAIYSFGNSYADTGNFVTLVKGVFPYDVFEHLPYGMTYFGNPTGRGSDGSLVIDFIVFGSTALTLYYFKQRNITVPPEDTSINVQLGWFNQFKTSLCNTTDSCKAYFRKSLFILGEFGGNDYTFILSAGKSIREVKSYVPAVIKAIKGAAEV</sequence>
<comment type="caution">
    <text evidence="3">The sequence shown here is derived from an EMBL/GenBank/DDBJ whole genome shotgun (WGS) entry which is preliminary data.</text>
</comment>
<accession>A0AAV8HUA6</accession>
<evidence type="ECO:0000313" key="4">
    <source>
        <dbReference type="Proteomes" id="UP001140206"/>
    </source>
</evidence>
<reference evidence="3" key="1">
    <citation type="submission" date="2022-08" db="EMBL/GenBank/DDBJ databases">
        <authorList>
            <person name="Marques A."/>
        </authorList>
    </citation>
    <scope>NUCLEOTIDE SEQUENCE</scope>
    <source>
        <strain evidence="3">RhyPub2mFocal</strain>
        <tissue evidence="3">Leaves</tissue>
    </source>
</reference>
<proteinExistence type="inferred from homology"/>
<dbReference type="PANTHER" id="PTHR22835">
    <property type="entry name" value="ZINC FINGER FYVE DOMAIN CONTAINING PROTEIN"/>
    <property type="match status" value="1"/>
</dbReference>
<dbReference type="AlphaFoldDB" id="A0AAV8HUA6"/>
<keyword evidence="2" id="KW-0732">Signal</keyword>
<dbReference type="InterPro" id="IPR036514">
    <property type="entry name" value="SGNH_hydro_sf"/>
</dbReference>
<gene>
    <name evidence="3" type="ORF">LUZ62_031059</name>
</gene>
<evidence type="ECO:0000256" key="1">
    <source>
        <dbReference type="ARBA" id="ARBA00008668"/>
    </source>
</evidence>
<dbReference type="Proteomes" id="UP001140206">
    <property type="component" value="Chromosome 1"/>
</dbReference>
<dbReference type="EMBL" id="JAMFTS010000001">
    <property type="protein sequence ID" value="KAJ4818493.1"/>
    <property type="molecule type" value="Genomic_DNA"/>
</dbReference>
<protein>
    <submittedName>
        <fullName evidence="3">GDSL esterase/lipase</fullName>
    </submittedName>
</protein>
<name>A0AAV8HUA6_9POAL</name>
<evidence type="ECO:0000313" key="3">
    <source>
        <dbReference type="EMBL" id="KAJ4818493.1"/>
    </source>
</evidence>
<keyword evidence="4" id="KW-1185">Reference proteome</keyword>